<proteinExistence type="predicted"/>
<organism evidence="2">
    <name type="scientific">Herbiconiux sp. A18JL235</name>
    <dbReference type="NCBI Taxonomy" id="3152363"/>
    <lineage>
        <taxon>Bacteria</taxon>
        <taxon>Bacillati</taxon>
        <taxon>Actinomycetota</taxon>
        <taxon>Actinomycetes</taxon>
        <taxon>Micrococcales</taxon>
        <taxon>Microbacteriaceae</taxon>
        <taxon>Herbiconiux</taxon>
    </lineage>
</organism>
<accession>A0AB39BKC2</accession>
<evidence type="ECO:0008006" key="3">
    <source>
        <dbReference type="Google" id="ProtNLM"/>
    </source>
</evidence>
<gene>
    <name evidence="2" type="ORF">ABFY20_08150</name>
</gene>
<dbReference type="EMBL" id="CP162511">
    <property type="protein sequence ID" value="XDI07057.1"/>
    <property type="molecule type" value="Genomic_DNA"/>
</dbReference>
<dbReference type="AlphaFoldDB" id="A0AB39BKC2"/>
<keyword evidence="1" id="KW-0732">Signal</keyword>
<evidence type="ECO:0000313" key="2">
    <source>
        <dbReference type="EMBL" id="XDI07057.1"/>
    </source>
</evidence>
<name>A0AB39BKC2_9MICO</name>
<sequence>MRRPGSTTVVACLVVTAGILLAGCSAQPTDALSKLAHLAAGDHPGSALLPPVVSGVDGGIVDSSLRRLTEHDGTSFWVGVTKDDRVCFIAEAGDTQAECVEAERFGARGATLEVGEPGQRFWLHTEYMTVGAGWTSIAPNIAVRE</sequence>
<evidence type="ECO:0000256" key="1">
    <source>
        <dbReference type="SAM" id="SignalP"/>
    </source>
</evidence>
<feature type="signal peptide" evidence="1">
    <location>
        <begin position="1"/>
        <end position="22"/>
    </location>
</feature>
<dbReference type="PROSITE" id="PS51257">
    <property type="entry name" value="PROKAR_LIPOPROTEIN"/>
    <property type="match status" value="1"/>
</dbReference>
<protein>
    <recommendedName>
        <fullName evidence="3">Lipoprotein</fullName>
    </recommendedName>
</protein>
<feature type="chain" id="PRO_5044210664" description="Lipoprotein" evidence="1">
    <location>
        <begin position="23"/>
        <end position="145"/>
    </location>
</feature>
<dbReference type="RefSeq" id="WP_368499433.1">
    <property type="nucleotide sequence ID" value="NZ_CP162511.1"/>
</dbReference>
<reference evidence="2" key="1">
    <citation type="submission" date="2024-05" db="EMBL/GenBank/DDBJ databases">
        <title>Herbiconiux sp. A18JL235.</title>
        <authorList>
            <person name="Zhang G."/>
        </authorList>
    </citation>
    <scope>NUCLEOTIDE SEQUENCE</scope>
    <source>
        <strain evidence="2">A18JL235</strain>
    </source>
</reference>